<gene>
    <name evidence="2" type="ORF">RB2654_03014</name>
</gene>
<name>A3VDR1_9RHOB</name>
<dbReference type="STRING" id="314271.RB2654_03014"/>
<dbReference type="AlphaFoldDB" id="A3VDR1"/>
<reference evidence="2 3" key="1">
    <citation type="journal article" date="2010" name="J. Bacteriol.">
        <title>Genome sequences of Pelagibaca bermudensis HTCC2601T and Maritimibacter alkaliphilus HTCC2654T, the type strains of two marine Roseobacter genera.</title>
        <authorList>
            <person name="Thrash J.C."/>
            <person name="Cho J.C."/>
            <person name="Ferriera S."/>
            <person name="Johnson J."/>
            <person name="Vergin K.L."/>
            <person name="Giovannoni S.J."/>
        </authorList>
    </citation>
    <scope>NUCLEOTIDE SEQUENCE [LARGE SCALE GENOMIC DNA]</scope>
    <source>
        <strain evidence="2 3">HTCC2654</strain>
    </source>
</reference>
<feature type="compositionally biased region" description="Basic and acidic residues" evidence="1">
    <location>
        <begin position="1"/>
        <end position="35"/>
    </location>
</feature>
<evidence type="ECO:0000313" key="2">
    <source>
        <dbReference type="EMBL" id="EAQ13650.1"/>
    </source>
</evidence>
<keyword evidence="3" id="KW-1185">Reference proteome</keyword>
<dbReference type="EMBL" id="AAMT01000004">
    <property type="protein sequence ID" value="EAQ13650.1"/>
    <property type="molecule type" value="Genomic_DNA"/>
</dbReference>
<comment type="caution">
    <text evidence="2">The sequence shown here is derived from an EMBL/GenBank/DDBJ whole genome shotgun (WGS) entry which is preliminary data.</text>
</comment>
<sequence>MATYKDPRIEQREPAASRDTKAKQTERKAEAEAPKPKPVITDWAAI</sequence>
<feature type="region of interest" description="Disordered" evidence="1">
    <location>
        <begin position="1"/>
        <end position="46"/>
    </location>
</feature>
<evidence type="ECO:0000256" key="1">
    <source>
        <dbReference type="SAM" id="MobiDB-lite"/>
    </source>
</evidence>
<dbReference type="RefSeq" id="WP_008328563.1">
    <property type="nucleotide sequence ID" value="NZ_CH902578.1"/>
</dbReference>
<proteinExistence type="predicted"/>
<accession>A3VDR1</accession>
<dbReference type="HOGENOM" id="CLU_3185561_0_0_5"/>
<protein>
    <submittedName>
        <fullName evidence="2">Uncharacterized protein</fullName>
    </submittedName>
</protein>
<organism evidence="2 3">
    <name type="scientific">Maritimibacter alkaliphilus HTCC2654</name>
    <dbReference type="NCBI Taxonomy" id="314271"/>
    <lineage>
        <taxon>Bacteria</taxon>
        <taxon>Pseudomonadati</taxon>
        <taxon>Pseudomonadota</taxon>
        <taxon>Alphaproteobacteria</taxon>
        <taxon>Rhodobacterales</taxon>
        <taxon>Roseobacteraceae</taxon>
        <taxon>Maritimibacter</taxon>
    </lineage>
</organism>
<dbReference type="Proteomes" id="UP000002931">
    <property type="component" value="Unassembled WGS sequence"/>
</dbReference>
<evidence type="ECO:0000313" key="3">
    <source>
        <dbReference type="Proteomes" id="UP000002931"/>
    </source>
</evidence>